<organism evidence="2 3">
    <name type="scientific">Thermoproteus uzoniensis (strain 768-20)</name>
    <dbReference type="NCBI Taxonomy" id="999630"/>
    <lineage>
        <taxon>Archaea</taxon>
        <taxon>Thermoproteota</taxon>
        <taxon>Thermoprotei</taxon>
        <taxon>Thermoproteales</taxon>
        <taxon>Thermoproteaceae</taxon>
        <taxon>Thermoproteus</taxon>
    </lineage>
</organism>
<evidence type="ECO:0000313" key="2">
    <source>
        <dbReference type="EMBL" id="AEA12258.1"/>
    </source>
</evidence>
<evidence type="ECO:0000313" key="3">
    <source>
        <dbReference type="Proteomes" id="UP000008138"/>
    </source>
</evidence>
<name>F2L509_THEU7</name>
<accession>F2L509</accession>
<keyword evidence="1" id="KW-0472">Membrane</keyword>
<dbReference type="AlphaFoldDB" id="F2L509"/>
<dbReference type="KEGG" id="tuz:TUZN_0770"/>
<proteinExistence type="predicted"/>
<dbReference type="EMBL" id="CP002590">
    <property type="protein sequence ID" value="AEA12258.1"/>
    <property type="molecule type" value="Genomic_DNA"/>
</dbReference>
<gene>
    <name evidence="2" type="ordered locus">TUZN_0770</name>
</gene>
<dbReference type="RefSeq" id="WP_013679594.1">
    <property type="nucleotide sequence ID" value="NC_015315.1"/>
</dbReference>
<keyword evidence="3" id="KW-1185">Reference proteome</keyword>
<feature type="transmembrane region" description="Helical" evidence="1">
    <location>
        <begin position="85"/>
        <end position="104"/>
    </location>
</feature>
<keyword evidence="1" id="KW-1133">Transmembrane helix</keyword>
<keyword evidence="1" id="KW-0812">Transmembrane</keyword>
<dbReference type="Proteomes" id="UP000008138">
    <property type="component" value="Chromosome"/>
</dbReference>
<reference key="2">
    <citation type="submission" date="2011-03" db="EMBL/GenBank/DDBJ databases">
        <title>Complete genome sequence of the thermoacidophilic crenarchaeon Thermoproteus uzoniensis 768-20.</title>
        <authorList>
            <person name="Mardanov A.V."/>
            <person name="Gumerov V.M."/>
            <person name="Beletsky A.V."/>
            <person name="Prokofeva M.I."/>
            <person name="Bonch-Osmolovskaya E.A."/>
            <person name="Ravin N.V."/>
            <person name="Skryabin K.G."/>
        </authorList>
    </citation>
    <scope>NUCLEOTIDE SEQUENCE</scope>
    <source>
        <strain>768-20</strain>
    </source>
</reference>
<dbReference type="GeneID" id="10360307"/>
<feature type="transmembrane region" description="Helical" evidence="1">
    <location>
        <begin position="42"/>
        <end position="73"/>
    </location>
</feature>
<protein>
    <submittedName>
        <fullName evidence="2">Uncharacterized protein</fullName>
    </submittedName>
</protein>
<dbReference type="eggNOG" id="arCOG07053">
    <property type="taxonomic scope" value="Archaea"/>
</dbReference>
<evidence type="ECO:0000256" key="1">
    <source>
        <dbReference type="SAM" id="Phobius"/>
    </source>
</evidence>
<dbReference type="HOGENOM" id="CLU_2230524_0_0_2"/>
<dbReference type="STRING" id="999630.TUZN_0770"/>
<sequence>MLFEALLFLPMFVKHAWTAAFSPRGRYPAGVAAKAAALYEAAFYIWALTLGVFVPAVAAFAVIHLVGVPLYFGGYLARYSKYGKAYAVFEAAELIFLAALFLRLA</sequence>
<reference evidence="2 3" key="1">
    <citation type="journal article" date="2011" name="J. Bacteriol.">
        <title>Complete genome sequence of the thermoacidophilic crenarchaeon Thermoproteus uzoniensis 768-20.</title>
        <authorList>
            <person name="Mardanov A.V."/>
            <person name="Gumerov V.M."/>
            <person name="Beletsky A.V."/>
            <person name="Prokofeva M.I."/>
            <person name="Bonch-Osmolovskaya E.A."/>
            <person name="Ravin N.V."/>
            <person name="Skryabin K.G."/>
        </authorList>
    </citation>
    <scope>NUCLEOTIDE SEQUENCE [LARGE SCALE GENOMIC DNA]</scope>
    <source>
        <strain evidence="2 3">768-20</strain>
    </source>
</reference>